<dbReference type="InterPro" id="IPR001878">
    <property type="entry name" value="Znf_CCHC"/>
</dbReference>
<proteinExistence type="predicted"/>
<keyword evidence="1" id="KW-0863">Zinc-finger</keyword>
<dbReference type="Proteomes" id="UP001165090">
    <property type="component" value="Unassembled WGS sequence"/>
</dbReference>
<accession>A0ABQ5SGQ6</accession>
<protein>
    <recommendedName>
        <fullName evidence="2">CCHC-type domain-containing protein</fullName>
    </recommendedName>
</protein>
<dbReference type="EMBL" id="BSDZ01000080">
    <property type="protein sequence ID" value="GLI68954.1"/>
    <property type="molecule type" value="Genomic_DNA"/>
</dbReference>
<dbReference type="Pfam" id="PF00098">
    <property type="entry name" value="zf-CCHC"/>
    <property type="match status" value="1"/>
</dbReference>
<gene>
    <name evidence="3" type="ORF">VaNZ11_013481</name>
</gene>
<organism evidence="3 4">
    <name type="scientific">Volvox africanus</name>
    <dbReference type="NCBI Taxonomy" id="51714"/>
    <lineage>
        <taxon>Eukaryota</taxon>
        <taxon>Viridiplantae</taxon>
        <taxon>Chlorophyta</taxon>
        <taxon>core chlorophytes</taxon>
        <taxon>Chlorophyceae</taxon>
        <taxon>CS clade</taxon>
        <taxon>Chlamydomonadales</taxon>
        <taxon>Volvocaceae</taxon>
        <taxon>Volvox</taxon>
    </lineage>
</organism>
<evidence type="ECO:0000313" key="3">
    <source>
        <dbReference type="EMBL" id="GLI68954.1"/>
    </source>
</evidence>
<keyword evidence="4" id="KW-1185">Reference proteome</keyword>
<dbReference type="PROSITE" id="PS50158">
    <property type="entry name" value="ZF_CCHC"/>
    <property type="match status" value="1"/>
</dbReference>
<dbReference type="InterPro" id="IPR036875">
    <property type="entry name" value="Znf_CCHC_sf"/>
</dbReference>
<feature type="non-terminal residue" evidence="3">
    <location>
        <position position="1"/>
    </location>
</feature>
<evidence type="ECO:0000313" key="4">
    <source>
        <dbReference type="Proteomes" id="UP001165090"/>
    </source>
</evidence>
<evidence type="ECO:0000259" key="2">
    <source>
        <dbReference type="PROSITE" id="PS50158"/>
    </source>
</evidence>
<sequence length="107" mass="11981">FFAIAMPKDLEELEGKLLLVEQQVEAEATEATTVSLYAGQERFNNRNSKAKRDDGGNNNINNNDSGFRGRCYNCGQRGHRSADCKKQKEDKPFCTHSKKTGHTLAQC</sequence>
<feature type="domain" description="CCHC-type" evidence="2">
    <location>
        <begin position="70"/>
        <end position="86"/>
    </location>
</feature>
<dbReference type="SUPFAM" id="SSF57756">
    <property type="entry name" value="Retrovirus zinc finger-like domains"/>
    <property type="match status" value="1"/>
</dbReference>
<reference evidence="3 4" key="1">
    <citation type="journal article" date="2023" name="IScience">
        <title>Expanded male sex-determining region conserved during the evolution of homothallism in the green alga Volvox.</title>
        <authorList>
            <person name="Yamamoto K."/>
            <person name="Matsuzaki R."/>
            <person name="Mahakham W."/>
            <person name="Heman W."/>
            <person name="Sekimoto H."/>
            <person name="Kawachi M."/>
            <person name="Minakuchi Y."/>
            <person name="Toyoda A."/>
            <person name="Nozaki H."/>
        </authorList>
    </citation>
    <scope>NUCLEOTIDE SEQUENCE [LARGE SCALE GENOMIC DNA]</scope>
    <source>
        <strain evidence="3 4">NIES-4468</strain>
    </source>
</reference>
<dbReference type="SMART" id="SM00343">
    <property type="entry name" value="ZnF_C2HC"/>
    <property type="match status" value="1"/>
</dbReference>
<name>A0ABQ5SGQ6_9CHLO</name>
<dbReference type="Gene3D" id="4.10.60.10">
    <property type="entry name" value="Zinc finger, CCHC-type"/>
    <property type="match status" value="1"/>
</dbReference>
<keyword evidence="1" id="KW-0479">Metal-binding</keyword>
<comment type="caution">
    <text evidence="3">The sequence shown here is derived from an EMBL/GenBank/DDBJ whole genome shotgun (WGS) entry which is preliminary data.</text>
</comment>
<evidence type="ECO:0000256" key="1">
    <source>
        <dbReference type="PROSITE-ProRule" id="PRU00047"/>
    </source>
</evidence>
<keyword evidence="1" id="KW-0862">Zinc</keyword>